<gene>
    <name evidence="4" type="ORF">B1B05_14720</name>
    <name evidence="5" type="ORF">SAMN05443094_107165</name>
</gene>
<evidence type="ECO:0000256" key="1">
    <source>
        <dbReference type="ARBA" id="ARBA00022729"/>
    </source>
</evidence>
<accession>A0A1N7ADC1</accession>
<reference evidence="5 6" key="1">
    <citation type="submission" date="2017-01" db="EMBL/GenBank/DDBJ databases">
        <authorList>
            <person name="Mah S.A."/>
            <person name="Swanson W.J."/>
            <person name="Moy G.W."/>
            <person name="Vacquier V.D."/>
        </authorList>
    </citation>
    <scope>NUCLEOTIDE SEQUENCE [LARGE SCALE GENOMIC DNA]</scope>
    <source>
        <strain evidence="5 6">NIO-1016</strain>
    </source>
</reference>
<dbReference type="STRING" id="1017273.SAMN05443094_107165"/>
<keyword evidence="1 2" id="KW-0732">Signal</keyword>
<name>A0A1N7ADC1_9BACI</name>
<evidence type="ECO:0000256" key="2">
    <source>
        <dbReference type="SAM" id="SignalP"/>
    </source>
</evidence>
<evidence type="ECO:0000259" key="3">
    <source>
        <dbReference type="PROSITE" id="PS51272"/>
    </source>
</evidence>
<feature type="signal peptide" evidence="2">
    <location>
        <begin position="1"/>
        <end position="24"/>
    </location>
</feature>
<dbReference type="InterPro" id="IPR051465">
    <property type="entry name" value="Cell_Envelope_Struct_Comp"/>
</dbReference>
<dbReference type="PANTHER" id="PTHR43308">
    <property type="entry name" value="OUTER MEMBRANE PROTEIN ALPHA-RELATED"/>
    <property type="match status" value="1"/>
</dbReference>
<dbReference type="AlphaFoldDB" id="A0A1N7ADC1"/>
<organism evidence="5 6">
    <name type="scientific">Domibacillus enclensis</name>
    <dbReference type="NCBI Taxonomy" id="1017273"/>
    <lineage>
        <taxon>Bacteria</taxon>
        <taxon>Bacillati</taxon>
        <taxon>Bacillota</taxon>
        <taxon>Bacilli</taxon>
        <taxon>Bacillales</taxon>
        <taxon>Bacillaceae</taxon>
        <taxon>Domibacillus</taxon>
    </lineage>
</organism>
<dbReference type="PANTHER" id="PTHR43308:SF5">
    <property type="entry name" value="S-LAYER PROTEIN _ PEPTIDOGLYCAN ENDO-BETA-N-ACETYLGLUCOSAMINIDASE"/>
    <property type="match status" value="1"/>
</dbReference>
<sequence>MRNVSLFSAVFLLFFSGFSLTASADGFDDLQESDRFYEEMMFLEENEVISGYPDQTFRPAEPVTRAAAAIMIGKALQLDGEQRDTSFSDVSSSQQASGYIASAVDEGIISGYPNGTYKPYETVTRGQMAIFLSKAFKLTDEAAVPFSDISPNMAAYTFIQRITAENIAAGYPDGTYRPNDAVTRAQFSAFLARALDDRFKVEQPSYAMDQSKVYRYSADEVGTISYSFSETEPNGWNVWNTYEGGVRAEDPMVEREDSEGYYFSYLTEEGPVSIVQLLKYPAVVGQSWSINPDGTGKLTITSTTETVTTPAGTFHHVVEVTGEGGVKVYYAPNIGRIQSSINGAVMLELTELDTP</sequence>
<dbReference type="Pfam" id="PF00395">
    <property type="entry name" value="SLH"/>
    <property type="match status" value="3"/>
</dbReference>
<protein>
    <submittedName>
        <fullName evidence="5">S-layer homology domain-containing protein</fullName>
    </submittedName>
</protein>
<dbReference type="EMBL" id="MWSK01000007">
    <property type="protein sequence ID" value="OXS75780.1"/>
    <property type="molecule type" value="Genomic_DNA"/>
</dbReference>
<dbReference type="OrthoDB" id="5845122at2"/>
<evidence type="ECO:0000313" key="6">
    <source>
        <dbReference type="Proteomes" id="UP000186385"/>
    </source>
</evidence>
<dbReference type="EMBL" id="FTLX01000007">
    <property type="protein sequence ID" value="SIR37056.1"/>
    <property type="molecule type" value="Genomic_DNA"/>
</dbReference>
<proteinExistence type="predicted"/>
<feature type="domain" description="SLH" evidence="3">
    <location>
        <begin position="23"/>
        <end position="82"/>
    </location>
</feature>
<evidence type="ECO:0000313" key="4">
    <source>
        <dbReference type="EMBL" id="OXS75780.1"/>
    </source>
</evidence>
<keyword evidence="7" id="KW-1185">Reference proteome</keyword>
<feature type="chain" id="PRO_5009940235" evidence="2">
    <location>
        <begin position="25"/>
        <end position="355"/>
    </location>
</feature>
<feature type="domain" description="SLH" evidence="3">
    <location>
        <begin position="147"/>
        <end position="205"/>
    </location>
</feature>
<dbReference type="RefSeq" id="WP_052698354.1">
    <property type="nucleotide sequence ID" value="NZ_FTLX01000007.1"/>
</dbReference>
<reference evidence="4" key="3">
    <citation type="submission" date="2017-03" db="EMBL/GenBank/DDBJ databases">
        <authorList>
            <person name="Dastager S.G."/>
            <person name="Neurgaonkar P.S."/>
            <person name="Dharne M.S."/>
        </authorList>
    </citation>
    <scope>NUCLEOTIDE SEQUENCE</scope>
    <source>
        <strain evidence="4">DSM 25145</strain>
    </source>
</reference>
<dbReference type="PROSITE" id="PS51272">
    <property type="entry name" value="SLH"/>
    <property type="match status" value="3"/>
</dbReference>
<feature type="domain" description="SLH" evidence="3">
    <location>
        <begin position="83"/>
        <end position="146"/>
    </location>
</feature>
<reference evidence="7" key="2">
    <citation type="submission" date="2017-03" db="EMBL/GenBank/DDBJ databases">
        <title>Bacillus sp. V-88(T) DSM27956, whole genome shotgun sequencing project.</title>
        <authorList>
            <person name="Dastager S.G."/>
            <person name="Neurgaonkar P.S."/>
            <person name="Dharne M.S."/>
        </authorList>
    </citation>
    <scope>NUCLEOTIDE SEQUENCE [LARGE SCALE GENOMIC DNA]</scope>
    <source>
        <strain evidence="7">DSM 25145</strain>
    </source>
</reference>
<dbReference type="Proteomes" id="UP000215545">
    <property type="component" value="Unassembled WGS sequence"/>
</dbReference>
<evidence type="ECO:0000313" key="5">
    <source>
        <dbReference type="EMBL" id="SIR37056.1"/>
    </source>
</evidence>
<dbReference type="Proteomes" id="UP000186385">
    <property type="component" value="Unassembled WGS sequence"/>
</dbReference>
<dbReference type="InterPro" id="IPR001119">
    <property type="entry name" value="SLH_dom"/>
</dbReference>
<evidence type="ECO:0000313" key="7">
    <source>
        <dbReference type="Proteomes" id="UP000215545"/>
    </source>
</evidence>